<gene>
    <name evidence="2" type="ORF">MKC95_22920</name>
</gene>
<proteinExistence type="predicted"/>
<sequence>MLTDYERYQLEWMIEHGHSLDELMDELTYYQNDLEATRGVNLTVSDVFDAWTSDRGFASLENDVITKDMIRAGIEHGVIRFEANPDPNDPWKTVCAIGNGWFYHVDTTDIPPDEYIRMNSRNVDMVVDEIYDELNSTVKSDYHDDFKRYLSVLSEEHHGGTNSLTGIPFDINETMENGGAYYNPERGIVIASFLLEQTSPRIEAYYGYTPYALASLIGRNADVTVDSDVMDIQDILANPSLPRRFDHEGASFDSVEELIASRWSPTGVGWLDMSGHDGLASAMGALDIKRTDNVREWYALAFPSDELAVGINPSLTFDDAIAAVPTGDGFYTALGETADSLLRERIFEELCNRYGYTYDDVYDSWLNELPLPSPAISQQPEKIAVAAGYRFNLVDTRETSGIDLKGCGTVVTVDGHDYEIMKGATYEDSRKVDDLLDSHGDKPISDYRKRPQGMSLKQAVREAREASAKLAVENGDTDDPGGKDER</sequence>
<evidence type="ECO:0000313" key="2">
    <source>
        <dbReference type="EMBL" id="MCR0235618.1"/>
    </source>
</evidence>
<comment type="caution">
    <text evidence="2">The sequence shown here is derived from an EMBL/GenBank/DDBJ whole genome shotgun (WGS) entry which is preliminary data.</text>
</comment>
<organism evidence="2 3">
    <name type="scientific">Clostridium innocuum</name>
    <dbReference type="NCBI Taxonomy" id="1522"/>
    <lineage>
        <taxon>Bacteria</taxon>
        <taxon>Bacillati</taxon>
        <taxon>Bacillota</taxon>
        <taxon>Clostridia</taxon>
        <taxon>Eubacteriales</taxon>
        <taxon>Clostridiaceae</taxon>
        <taxon>Clostridium</taxon>
    </lineage>
</organism>
<dbReference type="EMBL" id="JAKTMA010000091">
    <property type="protein sequence ID" value="MCR0235618.1"/>
    <property type="molecule type" value="Genomic_DNA"/>
</dbReference>
<protein>
    <submittedName>
        <fullName evidence="2">Uncharacterized protein</fullName>
    </submittedName>
</protein>
<feature type="compositionally biased region" description="Basic and acidic residues" evidence="1">
    <location>
        <begin position="437"/>
        <end position="449"/>
    </location>
</feature>
<dbReference type="AlphaFoldDB" id="A0AAP2USE1"/>
<feature type="region of interest" description="Disordered" evidence="1">
    <location>
        <begin position="437"/>
        <end position="486"/>
    </location>
</feature>
<evidence type="ECO:0000313" key="3">
    <source>
        <dbReference type="Proteomes" id="UP001203972"/>
    </source>
</evidence>
<reference evidence="2" key="1">
    <citation type="journal article" date="2022" name="Clin. Infect. Dis.">
        <title>Association between Clostridium innocuum and antibiotic-associated diarrhea in adults and children: A cross-sectional study and comparative genomics analysis.</title>
        <authorList>
            <person name="Cherny K.E."/>
            <person name="Muscat E.B."/>
            <person name="Balaji A."/>
            <person name="Mukherjee J."/>
            <person name="Ozer E.A."/>
            <person name="Angarone M.P."/>
            <person name="Hauser A.R."/>
            <person name="Sichel J.S."/>
            <person name="Amponsah E."/>
            <person name="Kociolek L.K."/>
        </authorList>
    </citation>
    <scope>NUCLEOTIDE SEQUENCE</scope>
    <source>
        <strain evidence="2">NU1-AC-029v</strain>
    </source>
</reference>
<accession>A0AAP2USE1</accession>
<evidence type="ECO:0000256" key="1">
    <source>
        <dbReference type="SAM" id="MobiDB-lite"/>
    </source>
</evidence>
<name>A0AAP2USE1_CLOIN</name>
<dbReference type="Proteomes" id="UP001203972">
    <property type="component" value="Unassembled WGS sequence"/>
</dbReference>